<accession>A0A3N4K6R9</accession>
<proteinExistence type="predicted"/>
<evidence type="ECO:0000313" key="2">
    <source>
        <dbReference type="EMBL" id="RPB05059.1"/>
    </source>
</evidence>
<dbReference type="EMBL" id="ML120354">
    <property type="protein sequence ID" value="RPB05059.1"/>
    <property type="molecule type" value="Genomic_DNA"/>
</dbReference>
<dbReference type="Proteomes" id="UP000276215">
    <property type="component" value="Unassembled WGS sequence"/>
</dbReference>
<feature type="region of interest" description="Disordered" evidence="1">
    <location>
        <begin position="16"/>
        <end position="92"/>
    </location>
</feature>
<reference evidence="2 3" key="1">
    <citation type="journal article" date="2018" name="Nat. Ecol. Evol.">
        <title>Pezizomycetes genomes reveal the molecular basis of ectomycorrhizal truffle lifestyle.</title>
        <authorList>
            <person name="Murat C."/>
            <person name="Payen T."/>
            <person name="Noel B."/>
            <person name="Kuo A."/>
            <person name="Morin E."/>
            <person name="Chen J."/>
            <person name="Kohler A."/>
            <person name="Krizsan K."/>
            <person name="Balestrini R."/>
            <person name="Da Silva C."/>
            <person name="Montanini B."/>
            <person name="Hainaut M."/>
            <person name="Levati E."/>
            <person name="Barry K.W."/>
            <person name="Belfiori B."/>
            <person name="Cichocki N."/>
            <person name="Clum A."/>
            <person name="Dockter R.B."/>
            <person name="Fauchery L."/>
            <person name="Guy J."/>
            <person name="Iotti M."/>
            <person name="Le Tacon F."/>
            <person name="Lindquist E.A."/>
            <person name="Lipzen A."/>
            <person name="Malagnac F."/>
            <person name="Mello A."/>
            <person name="Molinier V."/>
            <person name="Miyauchi S."/>
            <person name="Poulain J."/>
            <person name="Riccioni C."/>
            <person name="Rubini A."/>
            <person name="Sitrit Y."/>
            <person name="Splivallo R."/>
            <person name="Traeger S."/>
            <person name="Wang M."/>
            <person name="Zifcakova L."/>
            <person name="Wipf D."/>
            <person name="Zambonelli A."/>
            <person name="Paolocci F."/>
            <person name="Nowrousian M."/>
            <person name="Ottonello S."/>
            <person name="Baldrian P."/>
            <person name="Spatafora J.W."/>
            <person name="Henrissat B."/>
            <person name="Nagy L.G."/>
            <person name="Aury J.M."/>
            <person name="Wincker P."/>
            <person name="Grigoriev I.V."/>
            <person name="Bonfante P."/>
            <person name="Martin F.M."/>
        </authorList>
    </citation>
    <scope>NUCLEOTIDE SEQUENCE [LARGE SCALE GENOMIC DNA]</scope>
    <source>
        <strain evidence="2 3">120613-1</strain>
    </source>
</reference>
<organism evidence="2 3">
    <name type="scientific">Choiromyces venosus 120613-1</name>
    <dbReference type="NCBI Taxonomy" id="1336337"/>
    <lineage>
        <taxon>Eukaryota</taxon>
        <taxon>Fungi</taxon>
        <taxon>Dikarya</taxon>
        <taxon>Ascomycota</taxon>
        <taxon>Pezizomycotina</taxon>
        <taxon>Pezizomycetes</taxon>
        <taxon>Pezizales</taxon>
        <taxon>Tuberaceae</taxon>
        <taxon>Choiromyces</taxon>
    </lineage>
</organism>
<name>A0A3N4K6R9_9PEZI</name>
<feature type="compositionally biased region" description="Polar residues" evidence="1">
    <location>
        <begin position="19"/>
        <end position="49"/>
    </location>
</feature>
<protein>
    <submittedName>
        <fullName evidence="2">Uncharacterized protein</fullName>
    </submittedName>
</protein>
<keyword evidence="3" id="KW-1185">Reference proteome</keyword>
<gene>
    <name evidence="2" type="ORF">L873DRAFT_940708</name>
</gene>
<dbReference type="AlphaFoldDB" id="A0A3N4K6R9"/>
<evidence type="ECO:0000256" key="1">
    <source>
        <dbReference type="SAM" id="MobiDB-lite"/>
    </source>
</evidence>
<evidence type="ECO:0000313" key="3">
    <source>
        <dbReference type="Proteomes" id="UP000276215"/>
    </source>
</evidence>
<sequence length="92" mass="10283">MAVVLILVRTSHATKVMASKTSTAGQQEKQATLTPTSSPRQSLFSSSDALQHLGGMQRARPYPQNWVSHNQKARDQGSPLRKTYYARRNNKK</sequence>